<gene>
    <name evidence="1" type="ORF">Phi18:3_gp062</name>
</gene>
<dbReference type="KEGG" id="vg:16797169"/>
<keyword evidence="2" id="KW-1185">Reference proteome</keyword>
<dbReference type="EMBL" id="KC821620">
    <property type="protein sequence ID" value="AGO48574.1"/>
    <property type="molecule type" value="Genomic_DNA"/>
</dbReference>
<organism evidence="1 2">
    <name type="scientific">Cellulophaga phage phi18:3</name>
    <dbReference type="NCBI Taxonomy" id="1327983"/>
    <lineage>
        <taxon>Viruses</taxon>
        <taxon>Duplodnaviria</taxon>
        <taxon>Heunggongvirae</taxon>
        <taxon>Uroviricota</taxon>
        <taxon>Caudoviricetes</taxon>
        <taxon>Pachyviridae</taxon>
        <taxon>Baltivirus</taxon>
        <taxon>Baltivirus phi18tres</taxon>
    </lineage>
</organism>
<evidence type="ECO:0000313" key="2">
    <source>
        <dbReference type="Proteomes" id="UP000014728"/>
    </source>
</evidence>
<reference evidence="1 2" key="1">
    <citation type="journal article" date="2013" name="Proc. Natl. Acad. Sci. U.S.A.">
        <title>Twelve previously unknown phage genera are ubiquitous in global oceans.</title>
        <authorList>
            <person name="Holmfeldt K."/>
            <person name="Solonenko N."/>
            <person name="Shah M."/>
            <person name="Corrier K."/>
            <person name="Riemann L."/>
            <person name="Verberkmoes N.C."/>
            <person name="Sullivan M.B."/>
        </authorList>
    </citation>
    <scope>NUCLEOTIDE SEQUENCE [LARGE SCALE GENOMIC DNA]</scope>
    <source>
        <strain evidence="1">Phi18:3</strain>
    </source>
</reference>
<evidence type="ECO:0000313" key="1">
    <source>
        <dbReference type="EMBL" id="AGO48574.1"/>
    </source>
</evidence>
<reference evidence="2" key="2">
    <citation type="submission" date="2013-03" db="EMBL/GenBank/DDBJ databases">
        <title>The Cellulophaga phages: a novel, diverse, and globally ubiquitous model system.</title>
        <authorList>
            <person name="Holmfeldt K."/>
            <person name="Solonenko N."/>
            <person name="Shah M."/>
            <person name="Corrier K."/>
            <person name="Riemann L."/>
            <person name="VerBerkmoes N.C."/>
            <person name="Sullivan M.B."/>
        </authorList>
    </citation>
    <scope>NUCLEOTIDE SEQUENCE [LARGE SCALE GENOMIC DNA]</scope>
</reference>
<dbReference type="RefSeq" id="YP_008241255.1">
    <property type="nucleotide sequence ID" value="NC_021794.1"/>
</dbReference>
<name>R9ZZ10_9CAUD</name>
<protein>
    <submittedName>
        <fullName evidence="1">Uncharacterized protein</fullName>
    </submittedName>
</protein>
<dbReference type="GeneID" id="16797169"/>
<proteinExistence type="predicted"/>
<accession>R9ZZ10</accession>
<dbReference type="Proteomes" id="UP000014728">
    <property type="component" value="Segment"/>
</dbReference>
<sequence>MKKRKITNDKFEELSIVIESEKVTDIDKVIDFLLNSKNEGATNVCFSGLSHFVYNDRLEKITIKPVKITIESDEDFNTRLLREEKSKELAEEMIIKNDLAELKRLKDKYES</sequence>